<protein>
    <recommendedName>
        <fullName evidence="1">DUF6916 domain-containing protein</fullName>
    </recommendedName>
</protein>
<proteinExistence type="predicted"/>
<evidence type="ECO:0000313" key="2">
    <source>
        <dbReference type="EMBL" id="KHK63303.1"/>
    </source>
</evidence>
<organism evidence="2 3">
    <name type="scientific">Pseudomonas frederiksbergensis</name>
    <dbReference type="NCBI Taxonomy" id="104087"/>
    <lineage>
        <taxon>Bacteria</taxon>
        <taxon>Pseudomonadati</taxon>
        <taxon>Pseudomonadota</taxon>
        <taxon>Gammaproteobacteria</taxon>
        <taxon>Pseudomonadales</taxon>
        <taxon>Pseudomonadaceae</taxon>
        <taxon>Pseudomonas</taxon>
    </lineage>
</organism>
<feature type="domain" description="DUF6916" evidence="1">
    <location>
        <begin position="8"/>
        <end position="92"/>
    </location>
</feature>
<evidence type="ECO:0000259" key="1">
    <source>
        <dbReference type="Pfam" id="PF21880"/>
    </source>
</evidence>
<name>A0A0B1Z1Y3_9PSED</name>
<dbReference type="AlphaFoldDB" id="A0A0B1Z1Y3"/>
<sequence>MLQRVHSSHFQLLLGQTRTLTLPDGSSLPVRFEHLEEIPRAKMPNAERIPFNVEFNSLESTAFVDGLCALDVPELGKIEGVFVSRVPPMGRDPALGYFYIAFN</sequence>
<dbReference type="Proteomes" id="UP000030949">
    <property type="component" value="Unassembled WGS sequence"/>
</dbReference>
<dbReference type="InterPro" id="IPR054209">
    <property type="entry name" value="DUF6916"/>
</dbReference>
<dbReference type="OrthoDB" id="6166219at2"/>
<dbReference type="RefSeq" id="WP_039592588.1">
    <property type="nucleotide sequence ID" value="NZ_JQGJ02000011.1"/>
</dbReference>
<gene>
    <name evidence="2" type="ORF">JZ00_17690</name>
</gene>
<reference evidence="3" key="1">
    <citation type="submission" date="2015-03" db="EMBL/GenBank/DDBJ databases">
        <title>Pseudomonas frederiksbergensis hydrocarbon degrader.</title>
        <authorList>
            <person name="Brown L.M."/>
            <person name="Ruiz O.N."/>
            <person name="Mueller S."/>
            <person name="Gunasekera T.S."/>
        </authorList>
    </citation>
    <scope>NUCLEOTIDE SEQUENCE [LARGE SCALE GENOMIC DNA]</scope>
    <source>
        <strain evidence="3">SI8</strain>
    </source>
</reference>
<accession>A0A0B1Z1Y3</accession>
<comment type="caution">
    <text evidence="2">The sequence shown here is derived from an EMBL/GenBank/DDBJ whole genome shotgun (WGS) entry which is preliminary data.</text>
</comment>
<dbReference type="Pfam" id="PF21880">
    <property type="entry name" value="DUF6916"/>
    <property type="match status" value="1"/>
</dbReference>
<dbReference type="EMBL" id="JQGJ01000011">
    <property type="protein sequence ID" value="KHK63303.1"/>
    <property type="molecule type" value="Genomic_DNA"/>
</dbReference>
<evidence type="ECO:0000313" key="3">
    <source>
        <dbReference type="Proteomes" id="UP000030949"/>
    </source>
</evidence>